<evidence type="ECO:0000313" key="2">
    <source>
        <dbReference type="EMBL" id="GMT21888.1"/>
    </source>
</evidence>
<evidence type="ECO:0000313" key="3">
    <source>
        <dbReference type="Proteomes" id="UP001432322"/>
    </source>
</evidence>
<name>A0AAV5VQX5_9BILA</name>
<keyword evidence="1" id="KW-0472">Membrane</keyword>
<keyword evidence="1" id="KW-1133">Transmembrane helix</keyword>
<protein>
    <submittedName>
        <fullName evidence="2">Uncharacterized protein</fullName>
    </submittedName>
</protein>
<dbReference type="Proteomes" id="UP001432322">
    <property type="component" value="Unassembled WGS sequence"/>
</dbReference>
<evidence type="ECO:0000256" key="1">
    <source>
        <dbReference type="SAM" id="Phobius"/>
    </source>
</evidence>
<dbReference type="EMBL" id="BTSY01000004">
    <property type="protein sequence ID" value="GMT21888.1"/>
    <property type="molecule type" value="Genomic_DNA"/>
</dbReference>
<feature type="transmembrane region" description="Helical" evidence="1">
    <location>
        <begin position="32"/>
        <end position="51"/>
    </location>
</feature>
<organism evidence="2 3">
    <name type="scientific">Pristionchus fissidentatus</name>
    <dbReference type="NCBI Taxonomy" id="1538716"/>
    <lineage>
        <taxon>Eukaryota</taxon>
        <taxon>Metazoa</taxon>
        <taxon>Ecdysozoa</taxon>
        <taxon>Nematoda</taxon>
        <taxon>Chromadorea</taxon>
        <taxon>Rhabditida</taxon>
        <taxon>Rhabditina</taxon>
        <taxon>Diplogasteromorpha</taxon>
        <taxon>Diplogasteroidea</taxon>
        <taxon>Neodiplogasteridae</taxon>
        <taxon>Pristionchus</taxon>
    </lineage>
</organism>
<keyword evidence="3" id="KW-1185">Reference proteome</keyword>
<comment type="caution">
    <text evidence="2">The sequence shown here is derived from an EMBL/GenBank/DDBJ whole genome shotgun (WGS) entry which is preliminary data.</text>
</comment>
<feature type="transmembrane region" description="Helical" evidence="1">
    <location>
        <begin position="57"/>
        <end position="76"/>
    </location>
</feature>
<feature type="transmembrane region" description="Helical" evidence="1">
    <location>
        <begin position="83"/>
        <end position="109"/>
    </location>
</feature>
<feature type="transmembrane region" description="Helical" evidence="1">
    <location>
        <begin position="129"/>
        <end position="155"/>
    </location>
</feature>
<proteinExistence type="predicted"/>
<sequence length="244" mass="27008">AMDEDEADALPFDPFDAKYFRYCCCHIHLSKLAKAIATIVTIICGLIVLFAGETHKYALIPIPLVIGALSKIGVLFEHRPSLIGLLIVMAISSVCLSLASISLFVLFVVDPDDLTDNTFGSVGFTAQGARAMTTTLVVTVLLLCIFCCWYFWILLNFYRFLRDRGTLLPVILQTRVDTAAVAQNPEFASWRAEKVAETAHLDYPRDPWIVANEQPDPTAPPNYHLVYPKVPEPNEIDSSISSSV</sequence>
<accession>A0AAV5VQX5</accession>
<dbReference type="AlphaFoldDB" id="A0AAV5VQX5"/>
<keyword evidence="1" id="KW-0812">Transmembrane</keyword>
<reference evidence="2" key="1">
    <citation type="submission" date="2023-10" db="EMBL/GenBank/DDBJ databases">
        <title>Genome assembly of Pristionchus species.</title>
        <authorList>
            <person name="Yoshida K."/>
            <person name="Sommer R.J."/>
        </authorList>
    </citation>
    <scope>NUCLEOTIDE SEQUENCE</scope>
    <source>
        <strain evidence="2">RS5133</strain>
    </source>
</reference>
<feature type="non-terminal residue" evidence="2">
    <location>
        <position position="1"/>
    </location>
</feature>
<gene>
    <name evidence="2" type="ORF">PFISCL1PPCAC_13185</name>
</gene>